<proteinExistence type="predicted"/>
<feature type="chain" id="PRO_5001797706" evidence="2">
    <location>
        <begin position="39"/>
        <end position="139"/>
    </location>
</feature>
<evidence type="ECO:0000256" key="1">
    <source>
        <dbReference type="SAM" id="MobiDB-lite"/>
    </source>
</evidence>
<protein>
    <submittedName>
        <fullName evidence="3">Uncharacterized protein</fullName>
    </submittedName>
</protein>
<keyword evidence="4" id="KW-1185">Reference proteome</keyword>
<evidence type="ECO:0000313" key="4">
    <source>
        <dbReference type="Proteomes" id="UP000028607"/>
    </source>
</evidence>
<comment type="caution">
    <text evidence="3">The sequence shown here is derived from an EMBL/GenBank/DDBJ whole genome shotgun (WGS) entry which is preliminary data.</text>
</comment>
<evidence type="ECO:0000313" key="3">
    <source>
        <dbReference type="EMBL" id="KFE36434.1"/>
    </source>
</evidence>
<reference evidence="3 4" key="2">
    <citation type="journal article" date="2015" name="Antonie Van Leeuwenhoek">
        <title>Thioclava indica sp. nov., isolated from surface seawater of the Indian Ocean.</title>
        <authorList>
            <person name="Liu Y."/>
            <person name="Lai Q."/>
            <person name="Du J."/>
            <person name="Xu H."/>
            <person name="Jiang L."/>
            <person name="Shao Z."/>
        </authorList>
    </citation>
    <scope>NUCLEOTIDE SEQUENCE [LARGE SCALE GENOMIC DNA]</scope>
    <source>
        <strain evidence="3 4">13D2W-2</strain>
    </source>
</reference>
<dbReference type="PATRIC" id="fig|1317124.6.peg.803"/>
<dbReference type="PROSITE" id="PS51257">
    <property type="entry name" value="PROKAR_LIPOPROTEIN"/>
    <property type="match status" value="1"/>
</dbReference>
<dbReference type="RefSeq" id="WP_051855298.1">
    <property type="nucleotide sequence ID" value="NZ_AQRC01000002.1"/>
</dbReference>
<feature type="signal peptide" evidence="2">
    <location>
        <begin position="1"/>
        <end position="38"/>
    </location>
</feature>
<name>A0A085U0D7_9RHOB</name>
<keyword evidence="2" id="KW-0732">Signal</keyword>
<gene>
    <name evidence="3" type="ORF">DW2_03959</name>
</gene>
<sequence>MAGILSRSTSPLQPVRAVSAAFTFALACTVLPAAPALAADEPLVLAQGQSQDRDQDRDKDRDQDKDQDRDRDWSDADRDRIRDRLRDGSCQDVVAATDEMLAVIRSCLTQDRARDGSCQDRIDLGLEALQSMRDRCRGN</sequence>
<organism evidence="3 4">
    <name type="scientific">Thioclava atlantica</name>
    <dbReference type="NCBI Taxonomy" id="1317124"/>
    <lineage>
        <taxon>Bacteria</taxon>
        <taxon>Pseudomonadati</taxon>
        <taxon>Pseudomonadota</taxon>
        <taxon>Alphaproteobacteria</taxon>
        <taxon>Rhodobacterales</taxon>
        <taxon>Paracoccaceae</taxon>
        <taxon>Thioclava</taxon>
    </lineage>
</organism>
<dbReference type="Proteomes" id="UP000028607">
    <property type="component" value="Unassembled WGS sequence"/>
</dbReference>
<evidence type="ECO:0000256" key="2">
    <source>
        <dbReference type="SAM" id="SignalP"/>
    </source>
</evidence>
<accession>A0A085U0D7</accession>
<dbReference type="EMBL" id="AQRC01000002">
    <property type="protein sequence ID" value="KFE36434.1"/>
    <property type="molecule type" value="Genomic_DNA"/>
</dbReference>
<feature type="compositionally biased region" description="Basic and acidic residues" evidence="1">
    <location>
        <begin position="51"/>
        <end position="81"/>
    </location>
</feature>
<feature type="region of interest" description="Disordered" evidence="1">
    <location>
        <begin position="42"/>
        <end position="81"/>
    </location>
</feature>
<dbReference type="AlphaFoldDB" id="A0A085U0D7"/>
<dbReference type="STRING" id="1317124.DW2_03959"/>
<reference evidence="4" key="1">
    <citation type="submission" date="2013-04" db="EMBL/GenBank/DDBJ databases">
        <title>Thioclava sp. 13D2W-2 Genome Sequencing.</title>
        <authorList>
            <person name="Lai Q."/>
            <person name="Li G."/>
            <person name="Shao Z."/>
        </authorList>
    </citation>
    <scope>NUCLEOTIDE SEQUENCE [LARGE SCALE GENOMIC DNA]</scope>
    <source>
        <strain evidence="4">13D2W-2</strain>
    </source>
</reference>